<evidence type="ECO:0000256" key="6">
    <source>
        <dbReference type="ARBA" id="ARBA00022679"/>
    </source>
</evidence>
<reference evidence="21 22" key="1">
    <citation type="journal article" date="2018" name="Nat. Ecol. Evol.">
        <title>Shark genomes provide insights into elasmobranch evolution and the origin of vertebrates.</title>
        <authorList>
            <person name="Hara Y"/>
            <person name="Yamaguchi K"/>
            <person name="Onimaru K"/>
            <person name="Kadota M"/>
            <person name="Koyanagi M"/>
            <person name="Keeley SD"/>
            <person name="Tatsumi K"/>
            <person name="Tanaka K"/>
            <person name="Motone F"/>
            <person name="Kageyama Y"/>
            <person name="Nozu R"/>
            <person name="Adachi N"/>
            <person name="Nishimura O"/>
            <person name="Nakagawa R"/>
            <person name="Tanegashima C"/>
            <person name="Kiyatake I"/>
            <person name="Matsumoto R"/>
            <person name="Murakumo K"/>
            <person name="Nishida K"/>
            <person name="Terakita A"/>
            <person name="Kuratani S"/>
            <person name="Sato K"/>
            <person name="Hyodo S Kuraku.S."/>
        </authorList>
    </citation>
    <scope>NUCLEOTIDE SEQUENCE [LARGE SCALE GENOMIC DNA]</scope>
</reference>
<dbReference type="GO" id="GO:0061630">
    <property type="term" value="F:ubiquitin protein ligase activity"/>
    <property type="evidence" value="ECO:0007669"/>
    <property type="project" value="UniProtKB-EC"/>
</dbReference>
<dbReference type="Pfam" id="PF02037">
    <property type="entry name" value="SAP"/>
    <property type="match status" value="1"/>
</dbReference>
<dbReference type="InterPro" id="IPR003034">
    <property type="entry name" value="SAP_dom"/>
</dbReference>
<comment type="caution">
    <text evidence="21">The sequence shown here is derived from an EMBL/GenBank/DDBJ whole genome shotgun (WGS) entry which is preliminary data.</text>
</comment>
<organism evidence="21 22">
    <name type="scientific">Chiloscyllium punctatum</name>
    <name type="common">Brownbanded bambooshark</name>
    <name type="synonym">Hemiscyllium punctatum</name>
    <dbReference type="NCBI Taxonomy" id="137246"/>
    <lineage>
        <taxon>Eukaryota</taxon>
        <taxon>Metazoa</taxon>
        <taxon>Chordata</taxon>
        <taxon>Craniata</taxon>
        <taxon>Vertebrata</taxon>
        <taxon>Chondrichthyes</taxon>
        <taxon>Elasmobranchii</taxon>
        <taxon>Galeomorphii</taxon>
        <taxon>Galeoidea</taxon>
        <taxon>Orectolobiformes</taxon>
        <taxon>Hemiscylliidae</taxon>
        <taxon>Chiloscyllium</taxon>
    </lineage>
</organism>
<dbReference type="SUPFAM" id="SSF57850">
    <property type="entry name" value="RING/U-box"/>
    <property type="match status" value="1"/>
</dbReference>
<dbReference type="GO" id="GO:0005634">
    <property type="term" value="C:nucleus"/>
    <property type="evidence" value="ECO:0007669"/>
    <property type="project" value="UniProtKB-SubCell"/>
</dbReference>
<dbReference type="InterPro" id="IPR039577">
    <property type="entry name" value="Rad18"/>
</dbReference>
<dbReference type="SMART" id="SM00513">
    <property type="entry name" value="SAP"/>
    <property type="match status" value="1"/>
</dbReference>
<name>A0A401T6V5_CHIPU</name>
<feature type="domain" description="SAP" evidence="20">
    <location>
        <begin position="163"/>
        <end position="197"/>
    </location>
</feature>
<dbReference type="InterPro" id="IPR017907">
    <property type="entry name" value="Znf_RING_CS"/>
</dbReference>
<evidence type="ECO:0000259" key="20">
    <source>
        <dbReference type="PROSITE" id="PS50800"/>
    </source>
</evidence>
<dbReference type="PROSITE" id="PS50800">
    <property type="entry name" value="SAP"/>
    <property type="match status" value="1"/>
</dbReference>
<dbReference type="FunFam" id="3.30.40.10:FF:000172">
    <property type="entry name" value="E3 ubiquitin-protein ligase RAD18"/>
    <property type="match status" value="1"/>
</dbReference>
<protein>
    <recommendedName>
        <fullName evidence="5">RING-type E3 ubiquitin transferase</fullName>
        <ecNumber evidence="5">2.3.2.27</ecNumber>
    </recommendedName>
    <alternativeName>
        <fullName evidence="15 16">RING-type E3 ubiquitin transferase RAD18</fullName>
    </alternativeName>
</protein>
<evidence type="ECO:0000256" key="2">
    <source>
        <dbReference type="ARBA" id="ARBA00004123"/>
    </source>
</evidence>
<evidence type="ECO:0000256" key="7">
    <source>
        <dbReference type="ARBA" id="ARBA00022723"/>
    </source>
</evidence>
<keyword evidence="8" id="KW-0227">DNA damage</keyword>
<evidence type="ECO:0000256" key="16">
    <source>
        <dbReference type="ARBA" id="ARBA00082369"/>
    </source>
</evidence>
<keyword evidence="11" id="KW-0862">Zinc</keyword>
<comment type="similarity">
    <text evidence="4">Belongs to the RAD18 family.</text>
</comment>
<dbReference type="PROSITE" id="PS00518">
    <property type="entry name" value="ZF_RING_1"/>
    <property type="match status" value="1"/>
</dbReference>
<feature type="region of interest" description="Disordered" evidence="18">
    <location>
        <begin position="78"/>
        <end position="98"/>
    </location>
</feature>
<evidence type="ECO:0000256" key="11">
    <source>
        <dbReference type="ARBA" id="ARBA00022833"/>
    </source>
</evidence>
<evidence type="ECO:0000256" key="15">
    <source>
        <dbReference type="ARBA" id="ARBA00031783"/>
    </source>
</evidence>
<evidence type="ECO:0000256" key="18">
    <source>
        <dbReference type="SAM" id="MobiDB-lite"/>
    </source>
</evidence>
<feature type="region of interest" description="Disordered" evidence="18">
    <location>
        <begin position="276"/>
        <end position="350"/>
    </location>
</feature>
<dbReference type="GO" id="GO:0003697">
    <property type="term" value="F:single-stranded DNA binding"/>
    <property type="evidence" value="ECO:0007669"/>
    <property type="project" value="InterPro"/>
</dbReference>
<comment type="subcellular location">
    <subcellularLocation>
        <location evidence="2">Nucleus</location>
    </subcellularLocation>
</comment>
<keyword evidence="14" id="KW-0539">Nucleus</keyword>
<dbReference type="InterPro" id="IPR001841">
    <property type="entry name" value="Znf_RING"/>
</dbReference>
<dbReference type="STRING" id="137246.A0A401T6V5"/>
<keyword evidence="6" id="KW-0808">Transferase</keyword>
<evidence type="ECO:0000256" key="17">
    <source>
        <dbReference type="PROSITE-ProRule" id="PRU00175"/>
    </source>
</evidence>
<dbReference type="GO" id="GO:0006301">
    <property type="term" value="P:DNA damage tolerance"/>
    <property type="evidence" value="ECO:0007669"/>
    <property type="project" value="InterPro"/>
</dbReference>
<proteinExistence type="inferred from homology"/>
<dbReference type="SMART" id="SM00184">
    <property type="entry name" value="RING"/>
    <property type="match status" value="1"/>
</dbReference>
<evidence type="ECO:0000256" key="8">
    <source>
        <dbReference type="ARBA" id="ARBA00022763"/>
    </source>
</evidence>
<feature type="non-terminal residue" evidence="21">
    <location>
        <position position="1"/>
    </location>
</feature>
<evidence type="ECO:0000256" key="9">
    <source>
        <dbReference type="ARBA" id="ARBA00022771"/>
    </source>
</evidence>
<accession>A0A401T6V5</accession>
<keyword evidence="12" id="KW-0238">DNA-binding</keyword>
<evidence type="ECO:0000256" key="12">
    <source>
        <dbReference type="ARBA" id="ARBA00023125"/>
    </source>
</evidence>
<dbReference type="CDD" id="cd16529">
    <property type="entry name" value="RING-HC_RAD18"/>
    <property type="match status" value="1"/>
</dbReference>
<comment type="catalytic activity">
    <reaction evidence="1">
        <text>S-ubiquitinyl-[E2 ubiquitin-conjugating enzyme]-L-cysteine + [acceptor protein]-L-lysine = [E2 ubiquitin-conjugating enzyme]-L-cysteine + N(6)-ubiquitinyl-[acceptor protein]-L-lysine.</text>
        <dbReference type="EC" id="2.3.2.27"/>
    </reaction>
</comment>
<dbReference type="PANTHER" id="PTHR14134:SF2">
    <property type="entry name" value="E3 UBIQUITIN-PROTEIN LIGASE RAD18"/>
    <property type="match status" value="1"/>
</dbReference>
<dbReference type="PANTHER" id="PTHR14134">
    <property type="entry name" value="E3 UBIQUITIN-PROTEIN LIGASE RAD18"/>
    <property type="match status" value="1"/>
</dbReference>
<evidence type="ECO:0000256" key="10">
    <source>
        <dbReference type="ARBA" id="ARBA00022786"/>
    </source>
</evidence>
<dbReference type="Pfam" id="PF13923">
    <property type="entry name" value="zf-C3HC4_2"/>
    <property type="match status" value="1"/>
</dbReference>
<dbReference type="Proteomes" id="UP000287033">
    <property type="component" value="Unassembled WGS sequence"/>
</dbReference>
<feature type="compositionally biased region" description="Low complexity" evidence="18">
    <location>
        <begin position="338"/>
        <end position="350"/>
    </location>
</feature>
<dbReference type="PROSITE" id="PS50089">
    <property type="entry name" value="ZF_RING_2"/>
    <property type="match status" value="1"/>
</dbReference>
<comment type="pathway">
    <text evidence="3">Protein modification; protein ubiquitination.</text>
</comment>
<evidence type="ECO:0000256" key="1">
    <source>
        <dbReference type="ARBA" id="ARBA00000900"/>
    </source>
</evidence>
<dbReference type="InterPro" id="IPR013083">
    <property type="entry name" value="Znf_RING/FYVE/PHD"/>
</dbReference>
<keyword evidence="13" id="KW-0234">DNA repair</keyword>
<keyword evidence="22" id="KW-1185">Reference proteome</keyword>
<evidence type="ECO:0000313" key="22">
    <source>
        <dbReference type="Proteomes" id="UP000287033"/>
    </source>
</evidence>
<dbReference type="AlphaFoldDB" id="A0A401T6V5"/>
<evidence type="ECO:0000256" key="3">
    <source>
        <dbReference type="ARBA" id="ARBA00004906"/>
    </source>
</evidence>
<dbReference type="GO" id="GO:0006513">
    <property type="term" value="P:protein monoubiquitination"/>
    <property type="evidence" value="ECO:0007669"/>
    <property type="project" value="InterPro"/>
</dbReference>
<dbReference type="OMA" id="KKESLRX"/>
<evidence type="ECO:0000256" key="5">
    <source>
        <dbReference type="ARBA" id="ARBA00012483"/>
    </source>
</evidence>
<dbReference type="GO" id="GO:0008270">
    <property type="term" value="F:zinc ion binding"/>
    <property type="evidence" value="ECO:0007669"/>
    <property type="project" value="UniProtKB-KW"/>
</dbReference>
<evidence type="ECO:0000313" key="21">
    <source>
        <dbReference type="EMBL" id="GCC38324.1"/>
    </source>
</evidence>
<dbReference type="GO" id="GO:0006281">
    <property type="term" value="P:DNA repair"/>
    <property type="evidence" value="ECO:0007669"/>
    <property type="project" value="UniProtKB-KW"/>
</dbReference>
<sequence length="374" mass="42557">AMDDLLRCGICFEYFNTAMMIPHCSHNYCSLCVRKFLLYKTQCPLCCVPVTEPELRNNRILDEVVKCFRSARDLAKCNLESPPTSPQATRADGSDKNLLSSSKAHAKMKQETMFIDRFLSRSPSVTPMRPPGGQSMENQCSVDEISTYANSVNQRKLLPKLVYNLLSERDLRKKLKECGLSTQGTKAQMVKRHQTFVQTYNSQCDSLNPRSASEIAREIERNEKTQAQLESKASENMMKFTKDQSEEEIDEVHKEYRIKHCKEFQQLVAEVRSRWKTKGTKMQKDKDAEEQCPTISGEDVKECQDMDCSEERRRDEPPLLESTDLVSVPSPLKDERCSSNVVPASPSSIASSISDICRDPEYSQEPADLPNILL</sequence>
<evidence type="ECO:0000256" key="13">
    <source>
        <dbReference type="ARBA" id="ARBA00023204"/>
    </source>
</evidence>
<evidence type="ECO:0000256" key="14">
    <source>
        <dbReference type="ARBA" id="ARBA00023242"/>
    </source>
</evidence>
<feature type="domain" description="RING-type" evidence="19">
    <location>
        <begin position="8"/>
        <end position="46"/>
    </location>
</feature>
<gene>
    <name evidence="21" type="ORF">chiPu_0016838</name>
</gene>
<dbReference type="GO" id="GO:0097505">
    <property type="term" value="C:Rad6-Rad18 complex"/>
    <property type="evidence" value="ECO:0007669"/>
    <property type="project" value="TreeGrafter"/>
</dbReference>
<dbReference type="Gene3D" id="3.30.40.10">
    <property type="entry name" value="Zinc/RING finger domain, C3HC4 (zinc finger)"/>
    <property type="match status" value="1"/>
</dbReference>
<dbReference type="EC" id="2.3.2.27" evidence="5"/>
<dbReference type="EMBL" id="BEZZ01001159">
    <property type="protein sequence ID" value="GCC38324.1"/>
    <property type="molecule type" value="Genomic_DNA"/>
</dbReference>
<keyword evidence="10" id="KW-0833">Ubl conjugation pathway</keyword>
<evidence type="ECO:0000256" key="4">
    <source>
        <dbReference type="ARBA" id="ARBA00009506"/>
    </source>
</evidence>
<feature type="compositionally biased region" description="Basic and acidic residues" evidence="18">
    <location>
        <begin position="298"/>
        <end position="317"/>
    </location>
</feature>
<keyword evidence="7" id="KW-0479">Metal-binding</keyword>
<evidence type="ECO:0000259" key="19">
    <source>
        <dbReference type="PROSITE" id="PS50089"/>
    </source>
</evidence>
<keyword evidence="9 17" id="KW-0863">Zinc-finger</keyword>
<dbReference type="OrthoDB" id="9049620at2759"/>